<dbReference type="AlphaFoldDB" id="A0A1H9CRW8"/>
<dbReference type="GO" id="GO:0005886">
    <property type="term" value="C:plasma membrane"/>
    <property type="evidence" value="ECO:0007669"/>
    <property type="project" value="UniProtKB-SubCell"/>
</dbReference>
<comment type="similarity">
    <text evidence="6">Belongs to the ABC-4 integral membrane protein family.</text>
</comment>
<feature type="transmembrane region" description="Helical" evidence="6">
    <location>
        <begin position="231"/>
        <end position="257"/>
    </location>
</feature>
<comment type="subcellular location">
    <subcellularLocation>
        <location evidence="1 6">Cell membrane</location>
        <topology evidence="1 6">Multi-pass membrane protein</topology>
    </subcellularLocation>
</comment>
<name>A0A1H9CRW8_9LACT</name>
<keyword evidence="5 6" id="KW-0472">Membrane</keyword>
<dbReference type="RefSeq" id="WP_092571330.1">
    <property type="nucleotide sequence ID" value="NZ_CALUDV010000003.1"/>
</dbReference>
<dbReference type="PANTHER" id="PTHR46795:SF3">
    <property type="entry name" value="ABC TRANSPORTER PERMEASE"/>
    <property type="match status" value="1"/>
</dbReference>
<feature type="transmembrane region" description="Helical" evidence="6">
    <location>
        <begin position="57"/>
        <end position="76"/>
    </location>
</feature>
<feature type="transmembrane region" description="Helical" evidence="6">
    <location>
        <begin position="155"/>
        <end position="179"/>
    </location>
</feature>
<evidence type="ECO:0000256" key="4">
    <source>
        <dbReference type="ARBA" id="ARBA00022989"/>
    </source>
</evidence>
<feature type="transmembrane region" description="Helical" evidence="6">
    <location>
        <begin position="528"/>
        <end position="555"/>
    </location>
</feature>
<feature type="transmembrane region" description="Helical" evidence="6">
    <location>
        <begin position="589"/>
        <end position="611"/>
    </location>
</feature>
<dbReference type="InterPro" id="IPR003838">
    <property type="entry name" value="ABC3_permease_C"/>
</dbReference>
<keyword evidence="2 6" id="KW-1003">Cell membrane</keyword>
<feature type="transmembrane region" description="Helical" evidence="6">
    <location>
        <begin position="200"/>
        <end position="219"/>
    </location>
</feature>
<evidence type="ECO:0000256" key="6">
    <source>
        <dbReference type="PIRNR" id="PIRNR018968"/>
    </source>
</evidence>
<feature type="transmembrane region" description="Helical" evidence="6">
    <location>
        <begin position="20"/>
        <end position="42"/>
    </location>
</feature>
<evidence type="ECO:0000313" key="9">
    <source>
        <dbReference type="Proteomes" id="UP000198833"/>
    </source>
</evidence>
<feature type="domain" description="ABC3 transporter permease C-terminal" evidence="7">
    <location>
        <begin position="62"/>
        <end position="183"/>
    </location>
</feature>
<dbReference type="EMBL" id="FOEN01000004">
    <property type="protein sequence ID" value="SEQ03925.1"/>
    <property type="molecule type" value="Genomic_DNA"/>
</dbReference>
<protein>
    <submittedName>
        <fullName evidence="8">Putative ABC transport system permease protein</fullName>
    </submittedName>
</protein>
<dbReference type="Proteomes" id="UP000198833">
    <property type="component" value="Unassembled WGS sequence"/>
</dbReference>
<dbReference type="PIRSF" id="PIRSF018968">
    <property type="entry name" value="ABC_permease_BceB"/>
    <property type="match status" value="1"/>
</dbReference>
<keyword evidence="6" id="KW-0813">Transport</keyword>
<keyword evidence="4 6" id="KW-1133">Transmembrane helix</keyword>
<dbReference type="PANTHER" id="PTHR46795">
    <property type="entry name" value="ABC TRANSPORTER PERMEASE-RELATED-RELATED"/>
    <property type="match status" value="1"/>
</dbReference>
<dbReference type="STRING" id="89093.SAMN04488558_104125"/>
<accession>A0A1H9CRW8</accession>
<dbReference type="InterPro" id="IPR027022">
    <property type="entry name" value="ABC_permease_BceB-typ"/>
</dbReference>
<keyword evidence="9" id="KW-1185">Reference proteome</keyword>
<feature type="transmembrane region" description="Helical" evidence="6">
    <location>
        <begin position="284"/>
        <end position="308"/>
    </location>
</feature>
<dbReference type="Pfam" id="PF02687">
    <property type="entry name" value="FtsX"/>
    <property type="match status" value="1"/>
</dbReference>
<evidence type="ECO:0000256" key="5">
    <source>
        <dbReference type="ARBA" id="ARBA00023136"/>
    </source>
</evidence>
<dbReference type="OrthoDB" id="1705903at2"/>
<dbReference type="InterPro" id="IPR052536">
    <property type="entry name" value="ABC-4_Integral_Memb_Prot"/>
</dbReference>
<feature type="transmembrane region" description="Helical" evidence="6">
    <location>
        <begin position="110"/>
        <end position="135"/>
    </location>
</feature>
<sequence>MSRHLLWGLARRNLLAHRQWEAPFVMASSLMVALFYIVLSLINNPYITREHTDLKSLLYLGIILVGLFTIVFILYANRLAIKTRSSEFALYQVMGLEQGHMIKLLGLETLLKFGLTSLFGLIGGHLFGVLIFMSLKHLIHAQAMSMGDYQWSWTVFAYALAFVAVTFLLLFLLNAWRIWRVNPMELMRQAKAGQAPPRNRWLVLVLGLALLAYGYYLALVTKGNLQSVLTFLLAAILVMLASYLLFESLSVFILNALKRKKSYYYRAENFFSLSGMLYRIRANAMGLASVCIMLTGLIITLGTTVTVYRNVDQTIDANSPKDYMVEGVQLPIDLTEAELDQQVEQLKQDVQEIHQELGQSVQPLAYFQSLLLVLDEEGRLTPADGFSINDSNLRLIYLEDSKHFNARTGENYQPADNELLFYSDSPAAKKLTQLSIDQTNYQLVPIQSQLPKNIAFESYLLVVKDYSSLQEISQQLGSKEFPQEYKVNLGWDNIDGDETYRQTVEDALRAKGYSIRINSKSSLRADLYSMYGGLVFIGILVSIVFLIGTILVTYYKQLSEGQEDQGNYRILRQVGLDETLIQKVLKKQIIWLFFLPLLVACLHTLVASKLVSRLLMTIGIYDYQFFLISLLLTVLAIVFIYYVVYKLTSRVYYHLVR</sequence>
<keyword evidence="3 6" id="KW-0812">Transmembrane</keyword>
<feature type="transmembrane region" description="Helical" evidence="6">
    <location>
        <begin position="623"/>
        <end position="644"/>
    </location>
</feature>
<proteinExistence type="inferred from homology"/>
<evidence type="ECO:0000256" key="3">
    <source>
        <dbReference type="ARBA" id="ARBA00022692"/>
    </source>
</evidence>
<evidence type="ECO:0000256" key="1">
    <source>
        <dbReference type="ARBA" id="ARBA00004651"/>
    </source>
</evidence>
<evidence type="ECO:0000313" key="8">
    <source>
        <dbReference type="EMBL" id="SEQ03925.1"/>
    </source>
</evidence>
<gene>
    <name evidence="8" type="ORF">SAMN04488558_104125</name>
</gene>
<evidence type="ECO:0000256" key="2">
    <source>
        <dbReference type="ARBA" id="ARBA00022475"/>
    </source>
</evidence>
<organism evidence="8 9">
    <name type="scientific">Ignavigranum ruoffiae</name>
    <dbReference type="NCBI Taxonomy" id="89093"/>
    <lineage>
        <taxon>Bacteria</taxon>
        <taxon>Bacillati</taxon>
        <taxon>Bacillota</taxon>
        <taxon>Bacilli</taxon>
        <taxon>Lactobacillales</taxon>
        <taxon>Aerococcaceae</taxon>
        <taxon>Ignavigranum</taxon>
    </lineage>
</organism>
<reference evidence="8 9" key="1">
    <citation type="submission" date="2016-10" db="EMBL/GenBank/DDBJ databases">
        <authorList>
            <person name="de Groot N.N."/>
        </authorList>
    </citation>
    <scope>NUCLEOTIDE SEQUENCE [LARGE SCALE GENOMIC DNA]</scope>
    <source>
        <strain evidence="8 9">DSM 15695</strain>
    </source>
</reference>
<dbReference type="GO" id="GO:0055085">
    <property type="term" value="P:transmembrane transport"/>
    <property type="evidence" value="ECO:0007669"/>
    <property type="project" value="UniProtKB-UniRule"/>
</dbReference>
<evidence type="ECO:0000259" key="7">
    <source>
        <dbReference type="Pfam" id="PF02687"/>
    </source>
</evidence>